<evidence type="ECO:0000256" key="3">
    <source>
        <dbReference type="ARBA" id="ARBA00023136"/>
    </source>
</evidence>
<dbReference type="PANTHER" id="PTHR34001:SF3">
    <property type="entry name" value="BLL7405 PROTEIN"/>
    <property type="match status" value="1"/>
</dbReference>
<name>A0A2S0NBY5_9HYPH</name>
<dbReference type="KEGG" id="phr:C6569_11710"/>
<feature type="domain" description="Outer membrane protein beta-barrel" evidence="7">
    <location>
        <begin position="45"/>
        <end position="242"/>
    </location>
</feature>
<reference evidence="8 9" key="1">
    <citation type="submission" date="2018-03" db="EMBL/GenBank/DDBJ databases">
        <title>Genome sequencing of Phreatobacter sp.</title>
        <authorList>
            <person name="Kim S.-J."/>
            <person name="Heo J."/>
            <person name="Kwon S.-W."/>
        </authorList>
    </citation>
    <scope>NUCLEOTIDE SEQUENCE [LARGE SCALE GENOMIC DNA]</scope>
    <source>
        <strain evidence="8 9">S-12</strain>
    </source>
</reference>
<dbReference type="RefSeq" id="WP_106749020.1">
    <property type="nucleotide sequence ID" value="NZ_CP027668.1"/>
</dbReference>
<evidence type="ECO:0000256" key="1">
    <source>
        <dbReference type="ARBA" id="ARBA00004442"/>
    </source>
</evidence>
<keyword evidence="4" id="KW-0998">Cell outer membrane</keyword>
<dbReference type="InterPro" id="IPR051692">
    <property type="entry name" value="OMP-like"/>
</dbReference>
<dbReference type="Gene3D" id="2.40.160.20">
    <property type="match status" value="1"/>
</dbReference>
<evidence type="ECO:0000256" key="6">
    <source>
        <dbReference type="SAM" id="SignalP"/>
    </source>
</evidence>
<dbReference type="AlphaFoldDB" id="A0A2S0NBY5"/>
<comment type="subcellular location">
    <subcellularLocation>
        <location evidence="1">Cell outer membrane</location>
    </subcellularLocation>
</comment>
<proteinExistence type="inferred from homology"/>
<sequence>MKKLLLAGVAAAALSTTAISSGALAADLGSPRMPVAETAVVVPSAFNWSGFYGGVHVGYGWGRSNWGFSPSGTSVSPSMDGVFGGGQLGFNYQINNIVLGIEGDASAADLSGWSSCPNAAFTCASRANFLGSIRGRVGWAWDRTLIYATGGVAFGQFRHRTYDAPTVTQVGGYSNSRVGYALGAGLEYAWTPNVTTKLEYMYYDFGSSTQLPGPGSLDPTGFDSTRIRNNVHTVKIGLNYLFSTGPGAVARY</sequence>
<dbReference type="PANTHER" id="PTHR34001">
    <property type="entry name" value="BLL7405 PROTEIN"/>
    <property type="match status" value="1"/>
</dbReference>
<gene>
    <name evidence="8" type="ORF">C6569_11710</name>
</gene>
<feature type="signal peptide" evidence="6">
    <location>
        <begin position="1"/>
        <end position="25"/>
    </location>
</feature>
<feature type="chain" id="PRO_5015689736" description="Outer membrane protein beta-barrel domain-containing protein" evidence="6">
    <location>
        <begin position="26"/>
        <end position="252"/>
    </location>
</feature>
<dbReference type="OrthoDB" id="9815357at2"/>
<organism evidence="8 9">
    <name type="scientific">Phreatobacter cathodiphilus</name>
    <dbReference type="NCBI Taxonomy" id="1868589"/>
    <lineage>
        <taxon>Bacteria</taxon>
        <taxon>Pseudomonadati</taxon>
        <taxon>Pseudomonadota</taxon>
        <taxon>Alphaproteobacteria</taxon>
        <taxon>Hyphomicrobiales</taxon>
        <taxon>Phreatobacteraceae</taxon>
        <taxon>Phreatobacter</taxon>
    </lineage>
</organism>
<evidence type="ECO:0000256" key="4">
    <source>
        <dbReference type="ARBA" id="ARBA00023237"/>
    </source>
</evidence>
<dbReference type="GO" id="GO:0009279">
    <property type="term" value="C:cell outer membrane"/>
    <property type="evidence" value="ECO:0007669"/>
    <property type="project" value="UniProtKB-SubCell"/>
</dbReference>
<keyword evidence="2 6" id="KW-0732">Signal</keyword>
<dbReference type="InterPro" id="IPR027385">
    <property type="entry name" value="Beta-barrel_OMP"/>
</dbReference>
<comment type="similarity">
    <text evidence="5">Belongs to the Omp25/RopB family.</text>
</comment>
<dbReference type="Proteomes" id="UP000237889">
    <property type="component" value="Chromosome"/>
</dbReference>
<dbReference type="EMBL" id="CP027668">
    <property type="protein sequence ID" value="AVO45679.1"/>
    <property type="molecule type" value="Genomic_DNA"/>
</dbReference>
<keyword evidence="9" id="KW-1185">Reference proteome</keyword>
<dbReference type="InterPro" id="IPR011250">
    <property type="entry name" value="OMP/PagP_B-barrel"/>
</dbReference>
<dbReference type="Pfam" id="PF13505">
    <property type="entry name" value="OMP_b-brl"/>
    <property type="match status" value="1"/>
</dbReference>
<evidence type="ECO:0000313" key="8">
    <source>
        <dbReference type="EMBL" id="AVO45679.1"/>
    </source>
</evidence>
<accession>A0A2S0NBY5</accession>
<evidence type="ECO:0000313" key="9">
    <source>
        <dbReference type="Proteomes" id="UP000237889"/>
    </source>
</evidence>
<evidence type="ECO:0000256" key="2">
    <source>
        <dbReference type="ARBA" id="ARBA00022729"/>
    </source>
</evidence>
<evidence type="ECO:0000256" key="5">
    <source>
        <dbReference type="ARBA" id="ARBA00038306"/>
    </source>
</evidence>
<dbReference type="SUPFAM" id="SSF56925">
    <property type="entry name" value="OMPA-like"/>
    <property type="match status" value="1"/>
</dbReference>
<protein>
    <recommendedName>
        <fullName evidence="7">Outer membrane protein beta-barrel domain-containing protein</fullName>
    </recommendedName>
</protein>
<evidence type="ECO:0000259" key="7">
    <source>
        <dbReference type="Pfam" id="PF13505"/>
    </source>
</evidence>
<keyword evidence="3" id="KW-0472">Membrane</keyword>